<dbReference type="AlphaFoldDB" id="A0A1N7SN83"/>
<protein>
    <submittedName>
        <fullName evidence="2">Uncharacterized protein</fullName>
    </submittedName>
</protein>
<gene>
    <name evidence="2" type="ORF">BN2476_650046</name>
</gene>
<feature type="compositionally biased region" description="Basic and acidic residues" evidence="1">
    <location>
        <begin position="23"/>
        <end position="35"/>
    </location>
</feature>
<accession>A0A1N7SN83</accession>
<reference evidence="2" key="1">
    <citation type="submission" date="2016-12" db="EMBL/GenBank/DDBJ databases">
        <authorList>
            <person name="Moulin L."/>
        </authorList>
    </citation>
    <scope>NUCLEOTIDE SEQUENCE [LARGE SCALE GENOMIC DNA]</scope>
    <source>
        <strain evidence="2">STM 7183</strain>
    </source>
</reference>
<organism evidence="2 3">
    <name type="scientific">Paraburkholderia piptadeniae</name>
    <dbReference type="NCBI Taxonomy" id="1701573"/>
    <lineage>
        <taxon>Bacteria</taxon>
        <taxon>Pseudomonadati</taxon>
        <taxon>Pseudomonadota</taxon>
        <taxon>Betaproteobacteria</taxon>
        <taxon>Burkholderiales</taxon>
        <taxon>Burkholderiaceae</taxon>
        <taxon>Paraburkholderia</taxon>
    </lineage>
</organism>
<proteinExistence type="predicted"/>
<sequence length="44" mass="4933">MPWAALDLANRFAGPFALEEKFAKGDWQGGRDRPAGPRQRPHNV</sequence>
<evidence type="ECO:0000256" key="1">
    <source>
        <dbReference type="SAM" id="MobiDB-lite"/>
    </source>
</evidence>
<comment type="caution">
    <text evidence="2">The sequence shown here is derived from an EMBL/GenBank/DDBJ whole genome shotgun (WGS) entry which is preliminary data.</text>
</comment>
<dbReference type="Proteomes" id="UP000195569">
    <property type="component" value="Unassembled WGS sequence"/>
</dbReference>
<evidence type="ECO:0000313" key="2">
    <source>
        <dbReference type="EMBL" id="SIT48777.1"/>
    </source>
</evidence>
<name>A0A1N7SN83_9BURK</name>
<dbReference type="EMBL" id="CYGY02000065">
    <property type="protein sequence ID" value="SIT48777.1"/>
    <property type="molecule type" value="Genomic_DNA"/>
</dbReference>
<keyword evidence="3" id="KW-1185">Reference proteome</keyword>
<evidence type="ECO:0000313" key="3">
    <source>
        <dbReference type="Proteomes" id="UP000195569"/>
    </source>
</evidence>
<feature type="region of interest" description="Disordered" evidence="1">
    <location>
        <begin position="23"/>
        <end position="44"/>
    </location>
</feature>